<feature type="chain" id="PRO_5046836615" evidence="1">
    <location>
        <begin position="20"/>
        <end position="192"/>
    </location>
</feature>
<evidence type="ECO:0000313" key="3">
    <source>
        <dbReference type="Proteomes" id="UP000626554"/>
    </source>
</evidence>
<gene>
    <name evidence="2" type="ORF">HW556_09655</name>
</gene>
<comment type="caution">
    <text evidence="2">The sequence shown here is derived from an EMBL/GenBank/DDBJ whole genome shotgun (WGS) entry which is preliminary data.</text>
</comment>
<dbReference type="Proteomes" id="UP000626554">
    <property type="component" value="Unassembled WGS sequence"/>
</dbReference>
<organism evidence="2 3">
    <name type="scientific">Hymenobacter terrestris</name>
    <dbReference type="NCBI Taxonomy" id="2748310"/>
    <lineage>
        <taxon>Bacteria</taxon>
        <taxon>Pseudomonadati</taxon>
        <taxon>Bacteroidota</taxon>
        <taxon>Cytophagia</taxon>
        <taxon>Cytophagales</taxon>
        <taxon>Hymenobacteraceae</taxon>
        <taxon>Hymenobacter</taxon>
    </lineage>
</organism>
<proteinExistence type="predicted"/>
<evidence type="ECO:0000256" key="1">
    <source>
        <dbReference type="SAM" id="SignalP"/>
    </source>
</evidence>
<protein>
    <submittedName>
        <fullName evidence="2">Uncharacterized protein</fullName>
    </submittedName>
</protein>
<name>A0ABX2Q2H4_9BACT</name>
<evidence type="ECO:0000313" key="2">
    <source>
        <dbReference type="EMBL" id="NVO85143.1"/>
    </source>
</evidence>
<dbReference type="EMBL" id="JABKAV010000022">
    <property type="protein sequence ID" value="NVO85143.1"/>
    <property type="molecule type" value="Genomic_DNA"/>
</dbReference>
<feature type="signal peptide" evidence="1">
    <location>
        <begin position="1"/>
        <end position="19"/>
    </location>
</feature>
<keyword evidence="3" id="KW-1185">Reference proteome</keyword>
<keyword evidence="1" id="KW-0732">Signal</keyword>
<sequence>MRIFYLLFFIFLLPEFCFAQRDFTAGTYKLQNGTTNQGQLRYTSGSGAELIVKDGKKKLTFPPEAVEYFQVGEKHFVPVADFVLDNGVPMMPKVRIKHDFAEVVDTGRVELLRYSFPTSNMKMPMQGVVYAEAALIRRRGEPLQCIPIIQKKAKPIIASCLKDRPDLIARLNKEKYTVENIRAIIQAYNSAQ</sequence>
<reference evidence="2 3" key="1">
    <citation type="submission" date="2020-05" db="EMBL/GenBank/DDBJ databases">
        <title>Hymenobacter terrestris sp. nov. and Hymenobacter lapidiphilus sp. nov., isolated from regoliths in Antarctica.</title>
        <authorList>
            <person name="Sedlacek I."/>
            <person name="Pantucek R."/>
            <person name="Zeman M."/>
            <person name="Holochova P."/>
            <person name="Kralova S."/>
            <person name="Stankova E."/>
            <person name="Sedo O."/>
            <person name="Micenkova L."/>
            <person name="Svec P."/>
            <person name="Gupta V."/>
            <person name="Sood U."/>
            <person name="Korpole U.S."/>
            <person name="Lal R."/>
        </authorList>
    </citation>
    <scope>NUCLEOTIDE SEQUENCE [LARGE SCALE GENOMIC DNA]</scope>
    <source>
        <strain evidence="2 3">P5252</strain>
    </source>
</reference>
<dbReference type="RefSeq" id="WP_176899814.1">
    <property type="nucleotide sequence ID" value="NZ_JABKAV010000022.1"/>
</dbReference>
<accession>A0ABX2Q2H4</accession>